<gene>
    <name evidence="7 9" type="primary">mraZ</name>
    <name evidence="9" type="ORF">R7V77_03720</name>
</gene>
<dbReference type="InterPro" id="IPR007159">
    <property type="entry name" value="SpoVT-AbrB_dom"/>
</dbReference>
<dbReference type="SUPFAM" id="SSF89447">
    <property type="entry name" value="AbrB/MazE/MraZ-like"/>
    <property type="match status" value="1"/>
</dbReference>
<dbReference type="GO" id="GO:0000976">
    <property type="term" value="F:transcription cis-regulatory region binding"/>
    <property type="evidence" value="ECO:0007669"/>
    <property type="project" value="TreeGrafter"/>
</dbReference>
<accession>A0AAJ2UE97</accession>
<dbReference type="CDD" id="cd16320">
    <property type="entry name" value="MraZ_N"/>
    <property type="match status" value="1"/>
</dbReference>
<dbReference type="InterPro" id="IPR035644">
    <property type="entry name" value="MraZ_C"/>
</dbReference>
<feature type="domain" description="SpoVT-AbrB" evidence="8">
    <location>
        <begin position="13"/>
        <end position="55"/>
    </location>
</feature>
<dbReference type="GO" id="GO:0005737">
    <property type="term" value="C:cytoplasm"/>
    <property type="evidence" value="ECO:0007669"/>
    <property type="project" value="UniProtKB-UniRule"/>
</dbReference>
<dbReference type="PROSITE" id="PS51740">
    <property type="entry name" value="SPOVT_ABRB"/>
    <property type="match status" value="2"/>
</dbReference>
<evidence type="ECO:0000256" key="3">
    <source>
        <dbReference type="ARBA" id="ARBA00022737"/>
    </source>
</evidence>
<dbReference type="InterPro" id="IPR037914">
    <property type="entry name" value="SpoVT-AbrB_sf"/>
</dbReference>
<dbReference type="CDD" id="cd16321">
    <property type="entry name" value="MraZ_C"/>
    <property type="match status" value="1"/>
</dbReference>
<comment type="similarity">
    <text evidence="7">Belongs to the MraZ family.</text>
</comment>
<dbReference type="NCBIfam" id="TIGR00242">
    <property type="entry name" value="division/cell wall cluster transcriptional repressor MraZ"/>
    <property type="match status" value="1"/>
</dbReference>
<evidence type="ECO:0000259" key="8">
    <source>
        <dbReference type="PROSITE" id="PS51740"/>
    </source>
</evidence>
<evidence type="ECO:0000256" key="7">
    <source>
        <dbReference type="HAMAP-Rule" id="MF_01008"/>
    </source>
</evidence>
<evidence type="ECO:0000256" key="1">
    <source>
        <dbReference type="ARBA" id="ARBA00013860"/>
    </source>
</evidence>
<keyword evidence="2 7" id="KW-0963">Cytoplasm</keyword>
<dbReference type="AlphaFoldDB" id="A0AAJ2UE97"/>
<dbReference type="Proteomes" id="UP001276398">
    <property type="component" value="Unassembled WGS sequence"/>
</dbReference>
<keyword evidence="6 7" id="KW-0804">Transcription</keyword>
<evidence type="ECO:0000256" key="4">
    <source>
        <dbReference type="ARBA" id="ARBA00023015"/>
    </source>
</evidence>
<comment type="caution">
    <text evidence="9">The sequence shown here is derived from an EMBL/GenBank/DDBJ whole genome shotgun (WGS) entry which is preliminary data.</text>
</comment>
<feature type="domain" description="SpoVT-AbrB" evidence="8">
    <location>
        <begin position="84"/>
        <end position="127"/>
    </location>
</feature>
<dbReference type="EMBL" id="JAWPEX010000015">
    <property type="protein sequence ID" value="MDW2898416.1"/>
    <property type="molecule type" value="Genomic_DNA"/>
</dbReference>
<reference evidence="9" key="1">
    <citation type="submission" date="2023-10" db="EMBL/GenBank/DDBJ databases">
        <title>Genome sequences of Mycoplasma ovipneumoniae isolated from goats.</title>
        <authorList>
            <person name="Spergser J."/>
        </authorList>
    </citation>
    <scope>NUCLEOTIDE SEQUENCE</scope>
    <source>
        <strain evidence="9">279</strain>
    </source>
</reference>
<dbReference type="InterPro" id="IPR038619">
    <property type="entry name" value="MraZ_sf"/>
</dbReference>
<dbReference type="InterPro" id="IPR020603">
    <property type="entry name" value="MraZ_dom"/>
</dbReference>
<keyword evidence="4 7" id="KW-0805">Transcription regulation</keyword>
<sequence>MVDSGDNKKMFGTVFRILDEKNRIVLPPAFRDELEGDFYISANLEKILEIRSQTEFDIIAQKIGKANSLDPRLRDFARYFFGNTVKVSVDKQGRFLIPKNLLDLAAVKKRIYLLGVNNKIEIWPEERYDQFFAKFSDSDVTADLEKELLKSGVEL</sequence>
<dbReference type="PANTHER" id="PTHR34701">
    <property type="entry name" value="TRANSCRIPTIONAL REGULATOR MRAZ"/>
    <property type="match status" value="1"/>
</dbReference>
<dbReference type="Gene3D" id="3.40.1550.20">
    <property type="entry name" value="Transcriptional regulator MraZ domain"/>
    <property type="match status" value="1"/>
</dbReference>
<dbReference type="HAMAP" id="MF_01008">
    <property type="entry name" value="MraZ"/>
    <property type="match status" value="1"/>
</dbReference>
<keyword evidence="3" id="KW-0677">Repeat</keyword>
<dbReference type="InterPro" id="IPR003444">
    <property type="entry name" value="MraZ"/>
</dbReference>
<evidence type="ECO:0000313" key="9">
    <source>
        <dbReference type="EMBL" id="MDW2898416.1"/>
    </source>
</evidence>
<protein>
    <recommendedName>
        <fullName evidence="1 7">Transcriptional regulator MraZ</fullName>
    </recommendedName>
</protein>
<proteinExistence type="inferred from homology"/>
<name>A0AAJ2UE97_9BACT</name>
<evidence type="ECO:0000256" key="6">
    <source>
        <dbReference type="ARBA" id="ARBA00023163"/>
    </source>
</evidence>
<dbReference type="GO" id="GO:0003700">
    <property type="term" value="F:DNA-binding transcription factor activity"/>
    <property type="evidence" value="ECO:0007669"/>
    <property type="project" value="UniProtKB-UniRule"/>
</dbReference>
<dbReference type="PANTHER" id="PTHR34701:SF1">
    <property type="entry name" value="TRANSCRIPTIONAL REGULATOR MRAZ"/>
    <property type="match status" value="1"/>
</dbReference>
<comment type="subunit">
    <text evidence="7">Forms oligomers.</text>
</comment>
<comment type="subcellular location">
    <subcellularLocation>
        <location evidence="7">Cytoplasm</location>
        <location evidence="7">Nucleoid</location>
    </subcellularLocation>
</comment>
<evidence type="ECO:0000256" key="2">
    <source>
        <dbReference type="ARBA" id="ARBA00022490"/>
    </source>
</evidence>
<dbReference type="Pfam" id="PF02381">
    <property type="entry name" value="MraZ"/>
    <property type="match status" value="2"/>
</dbReference>
<keyword evidence="5 7" id="KW-0238">DNA-binding</keyword>
<dbReference type="RefSeq" id="WP_318082634.1">
    <property type="nucleotide sequence ID" value="NZ_CP145968.1"/>
</dbReference>
<dbReference type="InterPro" id="IPR035642">
    <property type="entry name" value="MraZ_N"/>
</dbReference>
<evidence type="ECO:0000256" key="5">
    <source>
        <dbReference type="ARBA" id="ARBA00023125"/>
    </source>
</evidence>
<dbReference type="GO" id="GO:0009295">
    <property type="term" value="C:nucleoid"/>
    <property type="evidence" value="ECO:0007669"/>
    <property type="project" value="UniProtKB-SubCell"/>
</dbReference>
<evidence type="ECO:0000313" key="10">
    <source>
        <dbReference type="Proteomes" id="UP001276398"/>
    </source>
</evidence>
<dbReference type="GO" id="GO:2000143">
    <property type="term" value="P:negative regulation of DNA-templated transcription initiation"/>
    <property type="evidence" value="ECO:0007669"/>
    <property type="project" value="TreeGrafter"/>
</dbReference>
<organism evidence="9 10">
    <name type="scientific">Mesomycoplasma ovipneumoniae</name>
    <dbReference type="NCBI Taxonomy" id="29562"/>
    <lineage>
        <taxon>Bacteria</taxon>
        <taxon>Bacillati</taxon>
        <taxon>Mycoplasmatota</taxon>
        <taxon>Mycoplasmoidales</taxon>
        <taxon>Metamycoplasmataceae</taxon>
        <taxon>Mesomycoplasma</taxon>
    </lineage>
</organism>